<evidence type="ECO:0000256" key="1">
    <source>
        <dbReference type="SAM" id="Phobius"/>
    </source>
</evidence>
<reference evidence="3" key="1">
    <citation type="journal article" date="2023" name="Int. J. Syst. Evol. Microbiol.">
        <title>&lt;i&gt;Holtiella tumoricola&lt;/i&gt; gen. nov. sp. nov., isolated from a human clinical sample.</title>
        <authorList>
            <person name="Allen-Vercoe E."/>
            <person name="Daigneault M.C."/>
            <person name="Vancuren S.J."/>
            <person name="Cochrane K."/>
            <person name="O'Neal L.L."/>
            <person name="Sankaranarayanan K."/>
            <person name="Lawson P.A."/>
        </authorList>
    </citation>
    <scope>NUCLEOTIDE SEQUENCE</scope>
    <source>
        <strain evidence="3">CC70A</strain>
    </source>
</reference>
<feature type="signal peptide" evidence="2">
    <location>
        <begin position="1"/>
        <end position="32"/>
    </location>
</feature>
<proteinExistence type="predicted"/>
<name>A0AA42DJ61_9FIRM</name>
<keyword evidence="1" id="KW-0812">Transmembrane</keyword>
<protein>
    <submittedName>
        <fullName evidence="3">Uncharacterized protein</fullName>
    </submittedName>
</protein>
<gene>
    <name evidence="3" type="ORF">PBV87_00035</name>
</gene>
<comment type="caution">
    <text evidence="3">The sequence shown here is derived from an EMBL/GenBank/DDBJ whole genome shotgun (WGS) entry which is preliminary data.</text>
</comment>
<feature type="chain" id="PRO_5041392076" evidence="2">
    <location>
        <begin position="33"/>
        <end position="91"/>
    </location>
</feature>
<evidence type="ECO:0000313" key="3">
    <source>
        <dbReference type="EMBL" id="MDA3729900.1"/>
    </source>
</evidence>
<dbReference type="RefSeq" id="WP_271010670.1">
    <property type="nucleotide sequence ID" value="NZ_JAQIFT010000001.1"/>
</dbReference>
<accession>A0AA42DJ61</accession>
<keyword evidence="1" id="KW-1133">Transmembrane helix</keyword>
<keyword evidence="4" id="KW-1185">Reference proteome</keyword>
<keyword evidence="1" id="KW-0472">Membrane</keyword>
<dbReference type="EMBL" id="JAQIFT010000001">
    <property type="protein sequence ID" value="MDA3729900.1"/>
    <property type="molecule type" value="Genomic_DNA"/>
</dbReference>
<evidence type="ECO:0000256" key="2">
    <source>
        <dbReference type="SAM" id="SignalP"/>
    </source>
</evidence>
<feature type="transmembrane region" description="Helical" evidence="1">
    <location>
        <begin position="61"/>
        <end position="80"/>
    </location>
</feature>
<evidence type="ECO:0000313" key="4">
    <source>
        <dbReference type="Proteomes" id="UP001169242"/>
    </source>
</evidence>
<sequence>MSEKLKGLKRNAKSKLMLLMMSCCALSVSVFANTSTGDTNLDTMITKMTDGLTVMSKGGVLIIGAVIGFAITFIAARWLFGLFKQWSSKAN</sequence>
<dbReference type="Proteomes" id="UP001169242">
    <property type="component" value="Unassembled WGS sequence"/>
</dbReference>
<organism evidence="3 4">
    <name type="scientific">Holtiella tumoricola</name>
    <dbReference type="NCBI Taxonomy" id="3018743"/>
    <lineage>
        <taxon>Bacteria</taxon>
        <taxon>Bacillati</taxon>
        <taxon>Bacillota</taxon>
        <taxon>Clostridia</taxon>
        <taxon>Lachnospirales</taxon>
        <taxon>Cellulosilyticaceae</taxon>
        <taxon>Holtiella</taxon>
    </lineage>
</organism>
<keyword evidence="2" id="KW-0732">Signal</keyword>
<dbReference type="AlphaFoldDB" id="A0AA42DJ61"/>